<dbReference type="SUPFAM" id="SSF55174">
    <property type="entry name" value="Alpha-L RNA-binding motif"/>
    <property type="match status" value="1"/>
</dbReference>
<accession>E6K019</accession>
<dbReference type="KEGG" id="pdo:PSDT_0521"/>
<dbReference type="Gene3D" id="3.10.290.10">
    <property type="entry name" value="RNA-binding S4 domain"/>
    <property type="match status" value="1"/>
</dbReference>
<evidence type="ECO:0000259" key="4">
    <source>
        <dbReference type="SMART" id="SM00363"/>
    </source>
</evidence>
<dbReference type="HOGENOM" id="CLU_058015_3_0_11"/>
<dbReference type="CDD" id="cd00165">
    <property type="entry name" value="S4"/>
    <property type="match status" value="1"/>
</dbReference>
<dbReference type="PANTHER" id="PTHR32319:SF0">
    <property type="entry name" value="BACTERIAL HEMOLYSIN-LIKE PROTEIN"/>
    <property type="match status" value="1"/>
</dbReference>
<evidence type="ECO:0000313" key="5">
    <source>
        <dbReference type="EMBL" id="EFT84131.1"/>
    </source>
</evidence>
<dbReference type="EMBL" id="AEON01000001">
    <property type="protein sequence ID" value="EFT84131.1"/>
    <property type="molecule type" value="Genomic_DNA"/>
</dbReference>
<keyword evidence="1 3" id="KW-0694">RNA-binding</keyword>
<comment type="similarity">
    <text evidence="2">Belongs to the TlyA family.</text>
</comment>
<reference evidence="5 6" key="1">
    <citation type="submission" date="2010-12" db="EMBL/GenBank/DDBJ databases">
        <authorList>
            <person name="Muzny D."/>
            <person name="Qin X."/>
            <person name="Buhay C."/>
            <person name="Dugan-Rocha S."/>
            <person name="Ding Y."/>
            <person name="Chen G."/>
            <person name="Hawes A."/>
            <person name="Holder M."/>
            <person name="Jhangiani S."/>
            <person name="Johnson A."/>
            <person name="Khan Z."/>
            <person name="Li Z."/>
            <person name="Liu W."/>
            <person name="Liu X."/>
            <person name="Perez L."/>
            <person name="Shen H."/>
            <person name="Wang Q."/>
            <person name="Watt J."/>
            <person name="Xi L."/>
            <person name="Xin Y."/>
            <person name="Zhou J."/>
            <person name="Deng J."/>
            <person name="Jiang H."/>
            <person name="Liu Y."/>
            <person name="Qu J."/>
            <person name="Song X.-Z."/>
            <person name="Zhang L."/>
            <person name="Villasana D."/>
            <person name="Johnson A."/>
            <person name="Liu J."/>
            <person name="Liyanage D."/>
            <person name="Lorensuhewa L."/>
            <person name="Robinson T."/>
            <person name="Song A."/>
            <person name="Song B.-B."/>
            <person name="Dinh H."/>
            <person name="Thornton R."/>
            <person name="Coyle M."/>
            <person name="Francisco L."/>
            <person name="Jackson L."/>
            <person name="Javaid M."/>
            <person name="Korchina V."/>
            <person name="Kovar C."/>
            <person name="Mata R."/>
            <person name="Mathew T."/>
            <person name="Ngo R."/>
            <person name="Nguyen L."/>
            <person name="Nguyen N."/>
            <person name="Okwuonu G."/>
            <person name="Ongeri F."/>
            <person name="Pham C."/>
            <person name="Simmons D."/>
            <person name="Wilczek-Boney K."/>
            <person name="Hale W."/>
            <person name="Jakkamsetti A."/>
            <person name="Pham P."/>
            <person name="Ruth R."/>
            <person name="San Lucas F."/>
            <person name="Warren J."/>
            <person name="Zhang J."/>
            <person name="Zhao Z."/>
            <person name="Zhou C."/>
            <person name="Zhu D."/>
            <person name="Lee S."/>
            <person name="Bess C."/>
            <person name="Blankenburg K."/>
            <person name="Forbes L."/>
            <person name="Fu Q."/>
            <person name="Gubbala S."/>
            <person name="Hirani K."/>
            <person name="Jayaseelan J.C."/>
            <person name="Lara F."/>
            <person name="Munidasa M."/>
            <person name="Palculict T."/>
            <person name="Patil S."/>
            <person name="Pu L.-L."/>
            <person name="Saada N."/>
            <person name="Tang L."/>
            <person name="Weissenberger G."/>
            <person name="Zhu Y."/>
            <person name="Hemphill L."/>
            <person name="Shang Y."/>
            <person name="Youmans B."/>
            <person name="Ayvaz T."/>
            <person name="Ross M."/>
            <person name="Santibanez J."/>
            <person name="Aqrawi P."/>
            <person name="Gross S."/>
            <person name="Joshi V."/>
            <person name="Fowler G."/>
            <person name="Nazareth L."/>
            <person name="Reid J."/>
            <person name="Worley K."/>
            <person name="Petrosino J."/>
            <person name="Highlander S."/>
            <person name="Gibbs R."/>
        </authorList>
    </citation>
    <scope>NUCLEOTIDE SEQUENCE [LARGE SCALE GENOMIC DNA]</scope>
    <source>
        <strain evidence="5 6">DSM 10105</strain>
    </source>
</reference>
<name>E6K019_PARDN</name>
<proteinExistence type="inferred from homology"/>
<dbReference type="InterPro" id="IPR004538">
    <property type="entry name" value="Hemolysin_A/TlyA"/>
</dbReference>
<dbReference type="RefSeq" id="WP_006289889.1">
    <property type="nucleotide sequence ID" value="NZ_AP012333.1"/>
</dbReference>
<evidence type="ECO:0000256" key="2">
    <source>
        <dbReference type="ARBA" id="ARBA00029460"/>
    </source>
</evidence>
<dbReference type="InterPro" id="IPR002877">
    <property type="entry name" value="RNA_MeTrfase_FtsJ_dom"/>
</dbReference>
<dbReference type="PATRIC" id="fig|864564.6.peg.573"/>
<evidence type="ECO:0000256" key="3">
    <source>
        <dbReference type="PROSITE-ProRule" id="PRU00182"/>
    </source>
</evidence>
<dbReference type="GO" id="GO:0008168">
    <property type="term" value="F:methyltransferase activity"/>
    <property type="evidence" value="ECO:0007669"/>
    <property type="project" value="UniProtKB-KW"/>
</dbReference>
<comment type="caution">
    <text evidence="5">The sequence shown here is derived from an EMBL/GenBank/DDBJ whole genome shotgun (WGS) entry which is preliminary data.</text>
</comment>
<keyword evidence="5" id="KW-0808">Transferase</keyword>
<dbReference type="GO" id="GO:0003723">
    <property type="term" value="F:RNA binding"/>
    <property type="evidence" value="ECO:0007669"/>
    <property type="project" value="UniProtKB-KW"/>
</dbReference>
<dbReference type="Gene3D" id="3.40.50.150">
    <property type="entry name" value="Vaccinia Virus protein VP39"/>
    <property type="match status" value="1"/>
</dbReference>
<dbReference type="GO" id="GO:0032259">
    <property type="term" value="P:methylation"/>
    <property type="evidence" value="ECO:0007669"/>
    <property type="project" value="UniProtKB-KW"/>
</dbReference>
<dbReference type="Proteomes" id="UP000004946">
    <property type="component" value="Chromosome"/>
</dbReference>
<sequence>MKTDYTSQIRLDRALVEQGLAPSRTKAQELISRGDVFVNHLPAGKASRLIGPEDRLQVLYKGKEYVSRGAWKLLGAFDAFQPEGLILPQGLDCLDIGASTGGFIQVLLEKGARRVIALDVGHGQLDPRVSQDQRVTDFSGVNFRQVATQDLPFLPSYAVSDVSFISLTFIIPPLAGLAQAFLQANPGRTFTAILLVKPQFEVGKGNLGKGGIVTDDLLREKAVERVITCAGENGFQVRSCRPSPITGTHGNEEFLLWLTR</sequence>
<dbReference type="PANTHER" id="PTHR32319">
    <property type="entry name" value="BACTERIAL HEMOLYSIN-LIKE PROTEIN"/>
    <property type="match status" value="1"/>
</dbReference>
<keyword evidence="5" id="KW-0489">Methyltransferase</keyword>
<dbReference type="InterPro" id="IPR036986">
    <property type="entry name" value="S4_RNA-bd_sf"/>
</dbReference>
<evidence type="ECO:0000313" key="6">
    <source>
        <dbReference type="Proteomes" id="UP000004946"/>
    </source>
</evidence>
<keyword evidence="6" id="KW-1185">Reference proteome</keyword>
<feature type="domain" description="RNA-binding S4" evidence="4">
    <location>
        <begin position="9"/>
        <end position="74"/>
    </location>
</feature>
<protein>
    <submittedName>
        <fullName evidence="5">Ribosomal RNA large subunit methyltransferase J</fullName>
        <ecNumber evidence="5">2.1.1.-</ecNumber>
    </submittedName>
</protein>
<gene>
    <name evidence="5" type="primary">rrmJ</name>
    <name evidence="5" type="ORF">HMPREF0620_1136</name>
</gene>
<dbReference type="EC" id="2.1.1.-" evidence="5"/>
<evidence type="ECO:0000256" key="1">
    <source>
        <dbReference type="ARBA" id="ARBA00022884"/>
    </source>
</evidence>
<dbReference type="Pfam" id="PF01728">
    <property type="entry name" value="FtsJ"/>
    <property type="match status" value="1"/>
</dbReference>
<dbReference type="SMART" id="SM00363">
    <property type="entry name" value="S4"/>
    <property type="match status" value="1"/>
</dbReference>
<dbReference type="PIRSF" id="PIRSF005578">
    <property type="entry name" value="TlyA"/>
    <property type="match status" value="1"/>
</dbReference>
<dbReference type="AlphaFoldDB" id="E6K019"/>
<organism evidence="5 6">
    <name type="scientific">Parascardovia denticolens DSM 10105 = JCM 12538</name>
    <dbReference type="NCBI Taxonomy" id="864564"/>
    <lineage>
        <taxon>Bacteria</taxon>
        <taxon>Bacillati</taxon>
        <taxon>Actinomycetota</taxon>
        <taxon>Actinomycetes</taxon>
        <taxon>Bifidobacteriales</taxon>
        <taxon>Bifidobacteriaceae</taxon>
        <taxon>Parascardovia</taxon>
    </lineage>
</organism>
<dbReference type="SUPFAM" id="SSF53335">
    <property type="entry name" value="S-adenosyl-L-methionine-dependent methyltransferases"/>
    <property type="match status" value="1"/>
</dbReference>
<dbReference type="InterPro" id="IPR029063">
    <property type="entry name" value="SAM-dependent_MTases_sf"/>
</dbReference>
<dbReference type="Pfam" id="PF01479">
    <property type="entry name" value="S4"/>
    <property type="match status" value="1"/>
</dbReference>
<dbReference type="PROSITE" id="PS50889">
    <property type="entry name" value="S4"/>
    <property type="match status" value="1"/>
</dbReference>
<dbReference type="InterPro" id="IPR002942">
    <property type="entry name" value="S4_RNA-bd"/>
</dbReference>
<dbReference type="eggNOG" id="COG1189">
    <property type="taxonomic scope" value="Bacteria"/>
</dbReference>
<dbReference type="InterPro" id="IPR047048">
    <property type="entry name" value="TlyA"/>
</dbReference>